<gene>
    <name evidence="2" type="ORF">D6B99_09715</name>
</gene>
<dbReference type="Pfam" id="PF04264">
    <property type="entry name" value="YceI"/>
    <property type="match status" value="1"/>
</dbReference>
<dbReference type="AlphaFoldDB" id="A0A386HQX6"/>
<organism evidence="2 3">
    <name type="scientific">Arachidicoccus soli</name>
    <dbReference type="NCBI Taxonomy" id="2341117"/>
    <lineage>
        <taxon>Bacteria</taxon>
        <taxon>Pseudomonadati</taxon>
        <taxon>Bacteroidota</taxon>
        <taxon>Chitinophagia</taxon>
        <taxon>Chitinophagales</taxon>
        <taxon>Chitinophagaceae</taxon>
        <taxon>Arachidicoccus</taxon>
    </lineage>
</organism>
<proteinExistence type="predicted"/>
<evidence type="ECO:0000313" key="3">
    <source>
        <dbReference type="Proteomes" id="UP000266118"/>
    </source>
</evidence>
<name>A0A386HQX6_9BACT</name>
<reference evidence="2 3" key="1">
    <citation type="submission" date="2018-09" db="EMBL/GenBank/DDBJ databases">
        <title>Arachidicoccus sp. nov., a bacterium isolated from soil.</title>
        <authorList>
            <person name="Weon H.-Y."/>
            <person name="Kwon S.-W."/>
            <person name="Lee S.A."/>
        </authorList>
    </citation>
    <scope>NUCLEOTIDE SEQUENCE [LARGE SCALE GENOMIC DNA]</scope>
    <source>
        <strain evidence="2 3">KIS59-12</strain>
    </source>
</reference>
<dbReference type="InterPro" id="IPR036761">
    <property type="entry name" value="TTHA0802/YceI-like_sf"/>
</dbReference>
<protein>
    <submittedName>
        <fullName evidence="2">YceI family protein</fullName>
    </submittedName>
</protein>
<dbReference type="InterPro" id="IPR007372">
    <property type="entry name" value="Lipid/polyisoprenoid-bd_YceI"/>
</dbReference>
<dbReference type="PANTHER" id="PTHR34406:SF1">
    <property type="entry name" value="PROTEIN YCEI"/>
    <property type="match status" value="1"/>
</dbReference>
<dbReference type="EMBL" id="CP032489">
    <property type="protein sequence ID" value="AYD47841.1"/>
    <property type="molecule type" value="Genomic_DNA"/>
</dbReference>
<dbReference type="PANTHER" id="PTHR34406">
    <property type="entry name" value="PROTEIN YCEI"/>
    <property type="match status" value="1"/>
</dbReference>
<evidence type="ECO:0000259" key="1">
    <source>
        <dbReference type="SMART" id="SM00867"/>
    </source>
</evidence>
<feature type="domain" description="Lipid/polyisoprenoid-binding YceI-like" evidence="1">
    <location>
        <begin position="57"/>
        <end position="232"/>
    </location>
</feature>
<dbReference type="SUPFAM" id="SSF101874">
    <property type="entry name" value="YceI-like"/>
    <property type="match status" value="1"/>
</dbReference>
<dbReference type="Proteomes" id="UP000266118">
    <property type="component" value="Chromosome"/>
</dbReference>
<keyword evidence="3" id="KW-1185">Reference proteome</keyword>
<sequence length="233" mass="25086">MLILLCLHLNFTNLKFLSYLIVGSTFLVATSCNNAPKSDGADTSAPKVVKLSVIGTNYTVDTSTSKIHWTGSKLVGSSNSGTINLANGNVQVDAGKVVGGVFVFNMQSIQPQLADAESSEKLKAHLSSSDFFATDSFPTSKFEITGIKEGVDTAQVVFKQANNMISGNLTIKGITKGIEFPAKISIEGNKLMAEADFNIDRTKWGINYGSENSIKDRIISKEIEFHLNILAVK</sequence>
<dbReference type="KEGG" id="ark:D6B99_09715"/>
<dbReference type="Gene3D" id="2.40.128.110">
    <property type="entry name" value="Lipid/polyisoprenoid-binding, YceI-like"/>
    <property type="match status" value="1"/>
</dbReference>
<evidence type="ECO:0000313" key="2">
    <source>
        <dbReference type="EMBL" id="AYD47841.1"/>
    </source>
</evidence>
<dbReference type="SMART" id="SM00867">
    <property type="entry name" value="YceI"/>
    <property type="match status" value="1"/>
</dbReference>
<dbReference type="OrthoDB" id="951410at2"/>
<accession>A0A386HQX6</accession>